<feature type="domain" description="Recombinase" evidence="6">
    <location>
        <begin position="185"/>
        <end position="323"/>
    </location>
</feature>
<dbReference type="InterPro" id="IPR036162">
    <property type="entry name" value="Resolvase-like_N_sf"/>
</dbReference>
<dbReference type="GO" id="GO:0000150">
    <property type="term" value="F:DNA strand exchange activity"/>
    <property type="evidence" value="ECO:0007669"/>
    <property type="project" value="InterPro"/>
</dbReference>
<feature type="region of interest" description="Disordered" evidence="4">
    <location>
        <begin position="23"/>
        <end position="44"/>
    </location>
</feature>
<feature type="domain" description="Resolvase/invertase-type recombinase catalytic" evidence="5">
    <location>
        <begin position="15"/>
        <end position="166"/>
    </location>
</feature>
<proteinExistence type="predicted"/>
<evidence type="ECO:0000259" key="6">
    <source>
        <dbReference type="PROSITE" id="PS51737"/>
    </source>
</evidence>
<keyword evidence="8" id="KW-1185">Reference proteome</keyword>
<evidence type="ECO:0000256" key="1">
    <source>
        <dbReference type="ARBA" id="ARBA00023125"/>
    </source>
</evidence>
<dbReference type="PROSITE" id="PS51736">
    <property type="entry name" value="RECOMBINASES_3"/>
    <property type="match status" value="1"/>
</dbReference>
<feature type="region of interest" description="Disordered" evidence="4">
    <location>
        <begin position="586"/>
        <end position="610"/>
    </location>
</feature>
<comment type="caution">
    <text evidence="7">The sequence shown here is derived from an EMBL/GenBank/DDBJ whole genome shotgun (WGS) entry which is preliminary data.</text>
</comment>
<dbReference type="PANTHER" id="PTHR30461:SF2">
    <property type="entry name" value="SERINE RECOMBINASE PINE-RELATED"/>
    <property type="match status" value="1"/>
</dbReference>
<feature type="compositionally biased region" description="Basic and acidic residues" evidence="4">
    <location>
        <begin position="225"/>
        <end position="234"/>
    </location>
</feature>
<keyword evidence="2" id="KW-0233">DNA recombination</keyword>
<keyword evidence="1" id="KW-0238">DNA-binding</keyword>
<dbReference type="EMBL" id="JACHDS010000001">
    <property type="protein sequence ID" value="MBB6173116.1"/>
    <property type="molecule type" value="Genomic_DNA"/>
</dbReference>
<dbReference type="Gene3D" id="3.90.1750.20">
    <property type="entry name" value="Putative Large Serine Recombinase, Chain B, Domain 2"/>
    <property type="match status" value="1"/>
</dbReference>
<evidence type="ECO:0000313" key="7">
    <source>
        <dbReference type="EMBL" id="MBB6173116.1"/>
    </source>
</evidence>
<evidence type="ECO:0000313" key="8">
    <source>
        <dbReference type="Proteomes" id="UP000546642"/>
    </source>
</evidence>
<evidence type="ECO:0000256" key="3">
    <source>
        <dbReference type="SAM" id="Coils"/>
    </source>
</evidence>
<evidence type="ECO:0000256" key="2">
    <source>
        <dbReference type="ARBA" id="ARBA00023172"/>
    </source>
</evidence>
<reference evidence="7 8" key="1">
    <citation type="submission" date="2020-08" db="EMBL/GenBank/DDBJ databases">
        <title>Sequencing the genomes of 1000 actinobacteria strains.</title>
        <authorList>
            <person name="Klenk H.-P."/>
        </authorList>
    </citation>
    <scope>NUCLEOTIDE SEQUENCE [LARGE SCALE GENOMIC DNA]</scope>
    <source>
        <strain evidence="7 8">DSM 46659</strain>
    </source>
</reference>
<dbReference type="AlphaFoldDB" id="A0A7W9YKC0"/>
<organism evidence="7 8">
    <name type="scientific">Nocardiopsis mwathae</name>
    <dbReference type="NCBI Taxonomy" id="1472723"/>
    <lineage>
        <taxon>Bacteria</taxon>
        <taxon>Bacillati</taxon>
        <taxon>Actinomycetota</taxon>
        <taxon>Actinomycetes</taxon>
        <taxon>Streptosporangiales</taxon>
        <taxon>Nocardiopsidaceae</taxon>
        <taxon>Nocardiopsis</taxon>
    </lineage>
</organism>
<dbReference type="InterPro" id="IPR050639">
    <property type="entry name" value="SSR_resolvase"/>
</dbReference>
<protein>
    <submittedName>
        <fullName evidence="7">DNA invertase Pin-like site-specific DNA recombinase</fullName>
    </submittedName>
</protein>
<accession>A0A7W9YKC0</accession>
<sequence>MSQSLFGAADLTGLPFVTYARQSDRREDGSAASPVAQKERAISTGEGRGMVHAGHYADLGISGWNPHVVRPDFDRMMRDAAAGKFKAVVVLALSRLTRKGARDALEIHDRLKKCDVVLISVSEPFLDTSSPLGVALFALVAALAEQESENKSVFIAEAKQEIKKAGGFVGGHVGYGLRAKWVTQGEGGDAIRLRIFEPHPEEGPVLASVADGILGDGRGKNGKSLRSEAERLNREGVPTRNPRGKEEGSRWHPGGLRRMLRDPRLAGYSAVPEGARNPGRRKVTYRYVIQRDADGNPIKSHESIIEPAKWWELQEVLDMRAGHSGGTGSLKLLSGIDTLFCSCGWRMSSGGPTRYQCRRPRGTMEAHSANVIQEALLDEHIARRLMARLTSLDEADPDDLGLLAAATRRWADTVDNPENARERSELRAELSALDDAESELYEARREGLYGGKVGRAEFLKDKATIEASRKTLETKLSALNEEESAGIPLSVWTVHDGDPIGEGSWWASASLEDKQEIIKLFVRRVVIKERPVNASGQPMGGKYDPAERVEIHWRRPDAEKEENTAGGNNVIARAELAASGIDVESMEGTPSLEELEASGVQALHLDDEKA</sequence>
<keyword evidence="3" id="KW-0175">Coiled coil</keyword>
<dbReference type="Pfam" id="PF00239">
    <property type="entry name" value="Resolvase"/>
    <property type="match status" value="1"/>
</dbReference>
<dbReference type="SUPFAM" id="SSF53041">
    <property type="entry name" value="Resolvase-like"/>
    <property type="match status" value="1"/>
</dbReference>
<dbReference type="InterPro" id="IPR011109">
    <property type="entry name" value="DNA_bind_recombinase_dom"/>
</dbReference>
<dbReference type="Pfam" id="PF07508">
    <property type="entry name" value="Recombinase"/>
    <property type="match status" value="1"/>
</dbReference>
<dbReference type="PROSITE" id="PS51737">
    <property type="entry name" value="RECOMBINASE_DNA_BIND"/>
    <property type="match status" value="1"/>
</dbReference>
<dbReference type="RefSeq" id="WP_184076318.1">
    <property type="nucleotide sequence ID" value="NZ_JACHDS010000001.1"/>
</dbReference>
<evidence type="ECO:0000256" key="4">
    <source>
        <dbReference type="SAM" id="MobiDB-lite"/>
    </source>
</evidence>
<dbReference type="InterPro" id="IPR038109">
    <property type="entry name" value="DNA_bind_recomb_sf"/>
</dbReference>
<feature type="coiled-coil region" evidence="3">
    <location>
        <begin position="419"/>
        <end position="482"/>
    </location>
</feature>
<dbReference type="PANTHER" id="PTHR30461">
    <property type="entry name" value="DNA-INVERTASE FROM LAMBDOID PROPHAGE"/>
    <property type="match status" value="1"/>
</dbReference>
<dbReference type="Proteomes" id="UP000546642">
    <property type="component" value="Unassembled WGS sequence"/>
</dbReference>
<gene>
    <name evidence="7" type="ORF">HNR23_003176</name>
</gene>
<dbReference type="GO" id="GO:0003677">
    <property type="term" value="F:DNA binding"/>
    <property type="evidence" value="ECO:0007669"/>
    <property type="project" value="UniProtKB-KW"/>
</dbReference>
<evidence type="ECO:0000259" key="5">
    <source>
        <dbReference type="PROSITE" id="PS51736"/>
    </source>
</evidence>
<dbReference type="SMART" id="SM00857">
    <property type="entry name" value="Resolvase"/>
    <property type="match status" value="1"/>
</dbReference>
<feature type="region of interest" description="Disordered" evidence="4">
    <location>
        <begin position="217"/>
        <end position="256"/>
    </location>
</feature>
<dbReference type="InterPro" id="IPR006119">
    <property type="entry name" value="Resolv_N"/>
</dbReference>
<dbReference type="Gene3D" id="3.40.50.1390">
    <property type="entry name" value="Resolvase, N-terminal catalytic domain"/>
    <property type="match status" value="1"/>
</dbReference>
<name>A0A7W9YKC0_9ACTN</name>
<dbReference type="CDD" id="cd00338">
    <property type="entry name" value="Ser_Recombinase"/>
    <property type="match status" value="1"/>
</dbReference>